<dbReference type="InterPro" id="IPR012337">
    <property type="entry name" value="RNaseH-like_sf"/>
</dbReference>
<name>A0ABR3PNW5_9PEZI</name>
<feature type="region of interest" description="Disordered" evidence="13">
    <location>
        <begin position="1"/>
        <end position="25"/>
    </location>
</feature>
<dbReference type="InterPro" id="IPR017964">
    <property type="entry name" value="DNA-dir_DNA_pol_B_CS"/>
</dbReference>
<feature type="domain" description="DNA-directed DNA polymerase family B exonuclease" evidence="15">
    <location>
        <begin position="469"/>
        <end position="718"/>
    </location>
</feature>
<dbReference type="CDD" id="cd05776">
    <property type="entry name" value="DNA_polB_alpha_exo"/>
    <property type="match status" value="1"/>
</dbReference>
<feature type="region of interest" description="Disordered" evidence="13">
    <location>
        <begin position="56"/>
        <end position="116"/>
    </location>
</feature>
<evidence type="ECO:0000256" key="1">
    <source>
        <dbReference type="ARBA" id="ARBA00004123"/>
    </source>
</evidence>
<dbReference type="SUPFAM" id="SSF53098">
    <property type="entry name" value="Ribonuclease H-like"/>
    <property type="match status" value="1"/>
</dbReference>
<dbReference type="Proteomes" id="UP001562354">
    <property type="component" value="Unassembled WGS sequence"/>
</dbReference>
<accession>A0ABR3PNW5</accession>
<proteinExistence type="inferred from homology"/>
<dbReference type="Gene3D" id="6.10.10.100">
    <property type="match status" value="1"/>
</dbReference>
<evidence type="ECO:0000313" key="18">
    <source>
        <dbReference type="EMBL" id="KAL1311239.1"/>
    </source>
</evidence>
<keyword evidence="4 12" id="KW-0548">Nucleotidyltransferase</keyword>
<dbReference type="SUPFAM" id="SSF56672">
    <property type="entry name" value="DNA/RNA polymerases"/>
    <property type="match status" value="1"/>
</dbReference>
<dbReference type="EC" id="2.7.7.7" evidence="12"/>
<dbReference type="InterPro" id="IPR015088">
    <property type="entry name" value="Znf_DNA-dir_DNA_pol_B_alpha"/>
</dbReference>
<evidence type="ECO:0000256" key="13">
    <source>
        <dbReference type="SAM" id="MobiDB-lite"/>
    </source>
</evidence>
<keyword evidence="19" id="KW-1185">Reference proteome</keyword>
<dbReference type="NCBIfam" id="TIGR00592">
    <property type="entry name" value="pol2"/>
    <property type="match status" value="1"/>
</dbReference>
<evidence type="ECO:0000259" key="16">
    <source>
        <dbReference type="Pfam" id="PF08996"/>
    </source>
</evidence>
<feature type="domain" description="DNA-directed DNA polymerase family B multifunctional" evidence="14">
    <location>
        <begin position="784"/>
        <end position="1226"/>
    </location>
</feature>
<evidence type="ECO:0000256" key="10">
    <source>
        <dbReference type="ARBA" id="ARBA00023125"/>
    </source>
</evidence>
<feature type="compositionally biased region" description="Acidic residues" evidence="13">
    <location>
        <begin position="243"/>
        <end position="252"/>
    </location>
</feature>
<dbReference type="SMART" id="SM00486">
    <property type="entry name" value="POLBc"/>
    <property type="match status" value="1"/>
</dbReference>
<keyword evidence="9 12" id="KW-0239">DNA-directed DNA polymerase</keyword>
<keyword evidence="5 12" id="KW-0235">DNA replication</keyword>
<comment type="similarity">
    <text evidence="2 12">Belongs to the DNA polymerase type-B family.</text>
</comment>
<dbReference type="RefSeq" id="XP_069204088.1">
    <property type="nucleotide sequence ID" value="XM_069340617.1"/>
</dbReference>
<dbReference type="Pfam" id="PF00136">
    <property type="entry name" value="DNA_pol_B"/>
    <property type="match status" value="1"/>
</dbReference>
<evidence type="ECO:0000259" key="14">
    <source>
        <dbReference type="Pfam" id="PF00136"/>
    </source>
</evidence>
<dbReference type="InterPro" id="IPR023211">
    <property type="entry name" value="DNA_pol_palm_dom_sf"/>
</dbReference>
<dbReference type="Gene3D" id="2.40.50.730">
    <property type="match status" value="1"/>
</dbReference>
<dbReference type="Pfam" id="PF08996">
    <property type="entry name" value="zf-DNA_Pol"/>
    <property type="match status" value="1"/>
</dbReference>
<feature type="domain" description="Zinc finger DNA-directed DNA polymerase family B alpha" evidence="16">
    <location>
        <begin position="1266"/>
        <end position="1468"/>
    </location>
</feature>
<comment type="caution">
    <text evidence="18">The sequence shown here is derived from an EMBL/GenBank/DDBJ whole genome shotgun (WGS) entry which is preliminary data.</text>
</comment>
<organism evidence="18 19">
    <name type="scientific">Neodothiora populina</name>
    <dbReference type="NCBI Taxonomy" id="2781224"/>
    <lineage>
        <taxon>Eukaryota</taxon>
        <taxon>Fungi</taxon>
        <taxon>Dikarya</taxon>
        <taxon>Ascomycota</taxon>
        <taxon>Pezizomycotina</taxon>
        <taxon>Dothideomycetes</taxon>
        <taxon>Dothideomycetidae</taxon>
        <taxon>Dothideales</taxon>
        <taxon>Dothioraceae</taxon>
        <taxon>Neodothiora</taxon>
    </lineage>
</organism>
<dbReference type="Gene3D" id="3.30.70.2820">
    <property type="match status" value="1"/>
</dbReference>
<evidence type="ECO:0000256" key="9">
    <source>
        <dbReference type="ARBA" id="ARBA00022932"/>
    </source>
</evidence>
<keyword evidence="8" id="KW-0862">Zinc</keyword>
<dbReference type="Pfam" id="PF12254">
    <property type="entry name" value="DNA_pol_alpha_N"/>
    <property type="match status" value="1"/>
</dbReference>
<evidence type="ECO:0000256" key="3">
    <source>
        <dbReference type="ARBA" id="ARBA00022679"/>
    </source>
</evidence>
<evidence type="ECO:0000256" key="5">
    <source>
        <dbReference type="ARBA" id="ARBA00022705"/>
    </source>
</evidence>
<evidence type="ECO:0000256" key="6">
    <source>
        <dbReference type="ARBA" id="ARBA00022723"/>
    </source>
</evidence>
<dbReference type="InterPro" id="IPR045846">
    <property type="entry name" value="POLBc_alpha"/>
</dbReference>
<dbReference type="InterPro" id="IPR024647">
    <property type="entry name" value="DNA_pol_a_cat_su_N"/>
</dbReference>
<evidence type="ECO:0000256" key="11">
    <source>
        <dbReference type="ARBA" id="ARBA00023242"/>
    </source>
</evidence>
<keyword evidence="11" id="KW-0539">Nucleus</keyword>
<dbReference type="PANTHER" id="PTHR45861">
    <property type="entry name" value="DNA POLYMERASE ALPHA CATALYTIC SUBUNIT"/>
    <property type="match status" value="1"/>
</dbReference>
<evidence type="ECO:0000259" key="17">
    <source>
        <dbReference type="Pfam" id="PF12254"/>
    </source>
</evidence>
<protein>
    <recommendedName>
        <fullName evidence="12">DNA polymerase</fullName>
        <ecNumber evidence="12">2.7.7.7</ecNumber>
    </recommendedName>
</protein>
<dbReference type="GeneID" id="95975132"/>
<reference evidence="18 19" key="1">
    <citation type="submission" date="2024-07" db="EMBL/GenBank/DDBJ databases">
        <title>Draft sequence of the Neodothiora populina.</title>
        <authorList>
            <person name="Drown D.D."/>
            <person name="Schuette U.S."/>
            <person name="Buechlein A.B."/>
            <person name="Rusch D.R."/>
            <person name="Winton L.W."/>
            <person name="Adams G.A."/>
        </authorList>
    </citation>
    <scope>NUCLEOTIDE SEQUENCE [LARGE SCALE GENOMIC DNA]</scope>
    <source>
        <strain evidence="18 19">CPC 39397</strain>
    </source>
</reference>
<dbReference type="Gene3D" id="1.10.287.690">
    <property type="entry name" value="Helix hairpin bin"/>
    <property type="match status" value="1"/>
</dbReference>
<dbReference type="InterPro" id="IPR038256">
    <property type="entry name" value="Pol_alpha_znc_sf"/>
</dbReference>
<dbReference type="Gene3D" id="1.10.3200.20">
    <property type="entry name" value="DNA Polymerase alpha, zinc finger"/>
    <property type="match status" value="1"/>
</dbReference>
<dbReference type="CDD" id="cd05532">
    <property type="entry name" value="POLBc_alpha"/>
    <property type="match status" value="1"/>
</dbReference>
<dbReference type="Gene3D" id="1.10.132.60">
    <property type="entry name" value="DNA polymerase family B, C-terminal domain"/>
    <property type="match status" value="1"/>
</dbReference>
<dbReference type="InterPro" id="IPR006133">
    <property type="entry name" value="DNA-dir_DNA_pol_B_exonuc"/>
</dbReference>
<feature type="domain" description="DNA polymerase alpha catalytic subunit N-terminal" evidence="17">
    <location>
        <begin position="8"/>
        <end position="73"/>
    </location>
</feature>
<dbReference type="InterPro" id="IPR042087">
    <property type="entry name" value="DNA_pol_B_thumb"/>
</dbReference>
<dbReference type="InterPro" id="IPR006134">
    <property type="entry name" value="DNA-dir_DNA_pol_B_multi_dom"/>
</dbReference>
<feature type="region of interest" description="Disordered" evidence="13">
    <location>
        <begin position="149"/>
        <end position="299"/>
    </location>
</feature>
<dbReference type="Pfam" id="PF03104">
    <property type="entry name" value="DNA_pol_B_exo1"/>
    <property type="match status" value="1"/>
</dbReference>
<feature type="compositionally biased region" description="Polar residues" evidence="13">
    <location>
        <begin position="187"/>
        <end position="198"/>
    </location>
</feature>
<dbReference type="PROSITE" id="PS00116">
    <property type="entry name" value="DNA_POLYMERASE_B"/>
    <property type="match status" value="1"/>
</dbReference>
<comment type="subcellular location">
    <subcellularLocation>
        <location evidence="1">Nucleus</location>
    </subcellularLocation>
</comment>
<evidence type="ECO:0000256" key="12">
    <source>
        <dbReference type="RuleBase" id="RU000442"/>
    </source>
</evidence>
<dbReference type="InterPro" id="IPR043502">
    <property type="entry name" value="DNA/RNA_pol_sf"/>
</dbReference>
<dbReference type="InterPro" id="IPR036397">
    <property type="entry name" value="RNaseH_sf"/>
</dbReference>
<comment type="catalytic activity">
    <reaction evidence="12">
        <text>DNA(n) + a 2'-deoxyribonucleoside 5'-triphosphate = DNA(n+1) + diphosphate</text>
        <dbReference type="Rhea" id="RHEA:22508"/>
        <dbReference type="Rhea" id="RHEA-COMP:17339"/>
        <dbReference type="Rhea" id="RHEA-COMP:17340"/>
        <dbReference type="ChEBI" id="CHEBI:33019"/>
        <dbReference type="ChEBI" id="CHEBI:61560"/>
        <dbReference type="ChEBI" id="CHEBI:173112"/>
        <dbReference type="EC" id="2.7.7.7"/>
    </reaction>
</comment>
<dbReference type="Gene3D" id="3.30.420.10">
    <property type="entry name" value="Ribonuclease H-like superfamily/Ribonuclease H"/>
    <property type="match status" value="1"/>
</dbReference>
<dbReference type="EMBL" id="JBFMKM010000003">
    <property type="protein sequence ID" value="KAL1311239.1"/>
    <property type="molecule type" value="Genomic_DNA"/>
</dbReference>
<dbReference type="InterPro" id="IPR006172">
    <property type="entry name" value="DNA-dir_DNA_pol_B"/>
</dbReference>
<feature type="compositionally biased region" description="Basic and acidic residues" evidence="13">
    <location>
        <begin position="66"/>
        <end position="80"/>
    </location>
</feature>
<feature type="compositionally biased region" description="Acidic residues" evidence="13">
    <location>
        <begin position="56"/>
        <end position="65"/>
    </location>
</feature>
<keyword evidence="10 12" id="KW-0238">DNA-binding</keyword>
<evidence type="ECO:0000259" key="15">
    <source>
        <dbReference type="Pfam" id="PF03104"/>
    </source>
</evidence>
<evidence type="ECO:0000256" key="8">
    <source>
        <dbReference type="ARBA" id="ARBA00022833"/>
    </source>
</evidence>
<keyword evidence="3 12" id="KW-0808">Transferase</keyword>
<keyword evidence="7" id="KW-0863">Zinc-finger</keyword>
<evidence type="ECO:0000313" key="19">
    <source>
        <dbReference type="Proteomes" id="UP001562354"/>
    </source>
</evidence>
<dbReference type="Gene3D" id="3.90.1600.10">
    <property type="entry name" value="Palm domain of DNA polymerase"/>
    <property type="match status" value="1"/>
</dbReference>
<evidence type="ECO:0000256" key="4">
    <source>
        <dbReference type="ARBA" id="ARBA00022695"/>
    </source>
</evidence>
<sequence>MPSRAEQLSALRAARQSGKTNFDSYQVKEEAQLYETVDEDHYKKIVRKRLDEDDFVVDDNGEGYADDGREDWQDERRNDYDSESENDLPGRGKAAKRKRDEDAAQKAKINNGISKYFNNAQSTVTATKPKQATSAADAAFMADLLGEVNTNLPSRRPMGQMKPVKSENRRKTRVLSPPVERPRKVSSRQTESLPQRDQSPAPAIADDEPSYAPPDDDVHMSDVIPSSPVVKAVQRKEKPIKVEEDEEDDDMLEVAQVTTHAAAGGASVNLRGSRPVLKPIKKQDYPTPESSSPTRPAPDVVELPAWANVTDKLNLLSSPAPSEAVTAGKLAAQDAVEEDGSLRMFWTDYTEINGSLCLFGKVKDKKSGQFVSCFIKVDNILRKLYFLPREYRQKHGRETGEEVDMGDVYDEVGKIMGKMGVHEHKTKPCSRKYAFELPDIPKEADYLKLLYSYDKAPLPVDLQGETFSHVFGTNTALFEQFVLWKNIMGPCWLKVDAEAANFNAVNNASWCKLELGVNKPGMITTLGDSDNLEAPPLTLMSIALRTTMNVKDNKQEILVASARIYENVSLTDTTPAEKLPSRTFTVMRPNGQYPVGFSMDVEKHRGQSAVIKMEKTEGALLSMFLALLAKADPDVLMGHRLDDVDYSLLLSRMRDRKTPGWHRIGRLKRVDWPKNIGKGGGSFYVERQLAAGRLLCDLANDMGKSLMTKCQSWSLDEMVDLILAGDNKRREMDAEAALRMAGSRAGLMNYVKLVEADTYFISAVAIKVQMLPLTKILTNLAGNSWARTLSGTRAERNEYILLHEFHRNKYICPDKLYNKGKQQKSEDDNPEGEDTTAKKKDKYKGGLVFEPEKGLYDKFILVMDFNSLYPSIIQEYNICFTTVERGDLGEDDEKCPEVPTDTANKGILPRLIRTLVQRRREVKKLMKDKTATSEQIATYDIKQTALKLTANSMYGCLGYTKSRFYARPLAMLTTSKGREILQSTKDLAEGEHRLKVIYGDTDSVMVNTNVDNIADAMKIGNEFKKSVNERYELLEIDIDNIFRRLLLHAKKKYAAVNMIEKNGKWIDQLEVKGLDMRRREYCALSKETSTELLNYLLSGEEPETVVQQIHDYLREVAANMKANSIPLRKYTIYTQLGKAPQDYPNADSMPSVQVALKLMAKGKQVKAKDVMSYIICGEASGSAQKAASNAYPVDEVLRAENGLTPDVDYYLHKQILPPVERLCAPIDGTNVTLLAECLGLDTSKYRVSTASNAIGNTDNEIHPLESQIPDNIRFKGCDPLGLLCLGCRQRFQYRGLSASPSDEEEMYPSALLTHEGITCPHPSCNRTMPNLTLVAQLESQIRAHTAQYYSGWLICDEATCNNRTRQMSVYGHRCLGPRGLAHGCSGRMTFEYSEKMLYNQLLFLQRMFDTDKAVEGLVKGSASVQGEEREKNKVALEVNRTRWDTCRRVVDSYLDKSGWGWVSMDSLFGFALKAIA</sequence>
<dbReference type="PANTHER" id="PTHR45861:SF1">
    <property type="entry name" value="DNA POLYMERASE ALPHA CATALYTIC SUBUNIT"/>
    <property type="match status" value="1"/>
</dbReference>
<dbReference type="PRINTS" id="PR00106">
    <property type="entry name" value="DNAPOLB"/>
</dbReference>
<evidence type="ECO:0000256" key="2">
    <source>
        <dbReference type="ARBA" id="ARBA00005755"/>
    </source>
</evidence>
<evidence type="ECO:0000256" key="7">
    <source>
        <dbReference type="ARBA" id="ARBA00022771"/>
    </source>
</evidence>
<keyword evidence="6" id="KW-0479">Metal-binding</keyword>
<gene>
    <name evidence="18" type="ORF">AAFC00_001429</name>
</gene>